<dbReference type="GO" id="GO:0004519">
    <property type="term" value="F:endonuclease activity"/>
    <property type="evidence" value="ECO:0007669"/>
    <property type="project" value="InterPro"/>
</dbReference>
<proteinExistence type="predicted"/>
<evidence type="ECO:0008006" key="3">
    <source>
        <dbReference type="Google" id="ProtNLM"/>
    </source>
</evidence>
<dbReference type="Pfam" id="PF09907">
    <property type="entry name" value="HigB_toxin"/>
    <property type="match status" value="1"/>
</dbReference>
<dbReference type="STRING" id="41431.PCC8801_0727"/>
<accession>B7JXQ4</accession>
<evidence type="ECO:0000313" key="1">
    <source>
        <dbReference type="EMBL" id="ACK64811.1"/>
    </source>
</evidence>
<dbReference type="OrthoDB" id="9799912at2"/>
<organism evidence="1 2">
    <name type="scientific">Rippkaea orientalis (strain PCC 8801 / RF-1)</name>
    <name type="common">Cyanothece sp. (strain PCC 8801)</name>
    <dbReference type="NCBI Taxonomy" id="41431"/>
    <lineage>
        <taxon>Bacteria</taxon>
        <taxon>Bacillati</taxon>
        <taxon>Cyanobacteriota</taxon>
        <taxon>Cyanophyceae</taxon>
        <taxon>Oscillatoriophycideae</taxon>
        <taxon>Chroococcales</taxon>
        <taxon>Aphanothecaceae</taxon>
        <taxon>Rippkaea</taxon>
        <taxon>Rippkaea orientalis</taxon>
    </lineage>
</organism>
<reference evidence="2" key="1">
    <citation type="journal article" date="2011" name="MBio">
        <title>Novel metabolic attributes of the genus Cyanothece, comprising a group of unicellular nitrogen-fixing Cyanobacteria.</title>
        <authorList>
            <person name="Bandyopadhyay A."/>
            <person name="Elvitigala T."/>
            <person name="Welsh E."/>
            <person name="Stockel J."/>
            <person name="Liberton M."/>
            <person name="Min H."/>
            <person name="Sherman L.A."/>
            <person name="Pakrasi H.B."/>
        </authorList>
    </citation>
    <scope>NUCLEOTIDE SEQUENCE [LARGE SCALE GENOMIC DNA]</scope>
    <source>
        <strain evidence="2">PCC 8801</strain>
    </source>
</reference>
<evidence type="ECO:0000313" key="2">
    <source>
        <dbReference type="Proteomes" id="UP000008204"/>
    </source>
</evidence>
<dbReference type="RefSeq" id="WP_012594087.1">
    <property type="nucleotide sequence ID" value="NC_011726.1"/>
</dbReference>
<dbReference type="EMBL" id="CP001287">
    <property type="protein sequence ID" value="ACK64811.1"/>
    <property type="molecule type" value="Genomic_DNA"/>
</dbReference>
<dbReference type="HOGENOM" id="CLU_153067_1_0_3"/>
<keyword evidence="2" id="KW-1185">Reference proteome</keyword>
<dbReference type="KEGG" id="cyp:PCC8801_0727"/>
<sequence>MELIRKAQLRNDASKYGDTKRVVEEWISIVKDADWNDITKVRKTYPSADYVKGKTVFNIKGNSYRLITIIDYSLKLVVYETFLTHADYDKYQF</sequence>
<dbReference type="eggNOG" id="COG4680">
    <property type="taxonomic scope" value="Bacteria"/>
</dbReference>
<dbReference type="GO" id="GO:0110001">
    <property type="term" value="C:toxin-antitoxin complex"/>
    <property type="evidence" value="ECO:0007669"/>
    <property type="project" value="InterPro"/>
</dbReference>
<dbReference type="GO" id="GO:0003723">
    <property type="term" value="F:RNA binding"/>
    <property type="evidence" value="ECO:0007669"/>
    <property type="project" value="InterPro"/>
</dbReference>
<name>B7JXQ4_RIPO1</name>
<dbReference type="AlphaFoldDB" id="B7JXQ4"/>
<gene>
    <name evidence="1" type="ordered locus">PCC8801_0727</name>
</gene>
<dbReference type="InterPro" id="IPR018669">
    <property type="entry name" value="Toxin_HigB"/>
</dbReference>
<dbReference type="Proteomes" id="UP000008204">
    <property type="component" value="Chromosome"/>
</dbReference>
<protein>
    <recommendedName>
        <fullName evidence="3">Type II toxin-antitoxin system HigB family toxin</fullName>
    </recommendedName>
</protein>